<sequence>LTEQFSTSQLSSENLGQMSKVTEPPVSDCCHSDSLPIEEFPCNLEPPSHTAVMAETSGTLHTLSETSTSLEAAPHTPEPPSLPKEEALQDFELPSLTEEGISPQKIFPECDSEEPCLLDPPSMLKHGGKS</sequence>
<feature type="non-terminal residue" evidence="2">
    <location>
        <position position="130"/>
    </location>
</feature>
<evidence type="ECO:0000313" key="2">
    <source>
        <dbReference type="EMBL" id="CEK66356.1"/>
    </source>
</evidence>
<feature type="region of interest" description="Disordered" evidence="1">
    <location>
        <begin position="64"/>
        <end position="84"/>
    </location>
</feature>
<gene>
    <name evidence="2" type="primary">ORF58378</name>
</gene>
<organism evidence="2">
    <name type="scientific">Arion vulgaris</name>
    <dbReference type="NCBI Taxonomy" id="1028688"/>
    <lineage>
        <taxon>Eukaryota</taxon>
        <taxon>Metazoa</taxon>
        <taxon>Spiralia</taxon>
        <taxon>Lophotrochozoa</taxon>
        <taxon>Mollusca</taxon>
        <taxon>Gastropoda</taxon>
        <taxon>Heterobranchia</taxon>
        <taxon>Euthyneura</taxon>
        <taxon>Panpulmonata</taxon>
        <taxon>Eupulmonata</taxon>
        <taxon>Stylommatophora</taxon>
        <taxon>Helicina</taxon>
        <taxon>Arionoidea</taxon>
        <taxon>Arionidae</taxon>
        <taxon>Arion</taxon>
    </lineage>
</organism>
<dbReference type="EMBL" id="HACG01019491">
    <property type="protein sequence ID" value="CEK66356.1"/>
    <property type="molecule type" value="Transcribed_RNA"/>
</dbReference>
<reference evidence="2" key="1">
    <citation type="submission" date="2014-12" db="EMBL/GenBank/DDBJ databases">
        <title>Insight into the proteome of Arion vulgaris.</title>
        <authorList>
            <person name="Aradska J."/>
            <person name="Bulat T."/>
            <person name="Smidak R."/>
            <person name="Sarate P."/>
            <person name="Gangsoo J."/>
            <person name="Sialana F."/>
            <person name="Bilban M."/>
            <person name="Lubec G."/>
        </authorList>
    </citation>
    <scope>NUCLEOTIDE SEQUENCE</scope>
    <source>
        <tissue evidence="2">Skin</tissue>
    </source>
</reference>
<protein>
    <submittedName>
        <fullName evidence="2">Uncharacterized protein</fullName>
    </submittedName>
</protein>
<feature type="non-terminal residue" evidence="2">
    <location>
        <position position="1"/>
    </location>
</feature>
<accession>A0A0B6ZES2</accession>
<dbReference type="AlphaFoldDB" id="A0A0B6ZES2"/>
<evidence type="ECO:0000256" key="1">
    <source>
        <dbReference type="SAM" id="MobiDB-lite"/>
    </source>
</evidence>
<feature type="region of interest" description="Disordered" evidence="1">
    <location>
        <begin position="1"/>
        <end position="27"/>
    </location>
</feature>
<name>A0A0B6ZES2_9EUPU</name>
<feature type="compositionally biased region" description="Polar residues" evidence="1">
    <location>
        <begin position="1"/>
        <end position="20"/>
    </location>
</feature>
<proteinExistence type="predicted"/>
<feature type="region of interest" description="Disordered" evidence="1">
    <location>
        <begin position="99"/>
        <end position="130"/>
    </location>
</feature>